<organism evidence="1 2">
    <name type="scientific">Pedobacter ureilyticus</name>
    <dbReference type="NCBI Taxonomy" id="1393051"/>
    <lineage>
        <taxon>Bacteria</taxon>
        <taxon>Pseudomonadati</taxon>
        <taxon>Bacteroidota</taxon>
        <taxon>Sphingobacteriia</taxon>
        <taxon>Sphingobacteriales</taxon>
        <taxon>Sphingobacteriaceae</taxon>
        <taxon>Pedobacter</taxon>
    </lineage>
</organism>
<evidence type="ECO:0000313" key="1">
    <source>
        <dbReference type="EMBL" id="MFN0255154.1"/>
    </source>
</evidence>
<dbReference type="InterPro" id="IPR029063">
    <property type="entry name" value="SAM-dependent_MTases_sf"/>
</dbReference>
<comment type="caution">
    <text evidence="1">The sequence shown here is derived from an EMBL/GenBank/DDBJ whole genome shotgun (WGS) entry which is preliminary data.</text>
</comment>
<dbReference type="SUPFAM" id="SSF53335">
    <property type="entry name" value="S-adenosyl-L-methionine-dependent methyltransferases"/>
    <property type="match status" value="1"/>
</dbReference>
<dbReference type="GO" id="GO:0102208">
    <property type="term" value="F:2-polyprenyl-6-hydroxyphenol methylase activity"/>
    <property type="evidence" value="ECO:0007669"/>
    <property type="project" value="UniProtKB-EC"/>
</dbReference>
<sequence>MDIYGNALLDFHQSGKADILWLHNSYDEPEEMPIEVFFRGEDDMPEIELKALSLCKGKVLDVGAGVGSHALLLDEKKIDVTAIDISPTAVQIMHERGVKNPQLQDFFQVKEMYDTLLFMMNGIGLTGTLQGFENFLGSAKQILNPKGQLVFDSSDISYLYDDMPMPTNQYFGEISYCYEYKKQKGNWFNWLYIDPTTLQRLSKQHGWNCKIVYVDEQDQYLARLTYP</sequence>
<dbReference type="GO" id="GO:0032259">
    <property type="term" value="P:methylation"/>
    <property type="evidence" value="ECO:0007669"/>
    <property type="project" value="UniProtKB-KW"/>
</dbReference>
<accession>A0ABW9J4Y5</accession>
<keyword evidence="1" id="KW-0808">Transferase</keyword>
<dbReference type="CDD" id="cd02440">
    <property type="entry name" value="AdoMet_MTases"/>
    <property type="match status" value="1"/>
</dbReference>
<proteinExistence type="predicted"/>
<reference evidence="1 2" key="1">
    <citation type="submission" date="2024-12" db="EMBL/GenBank/DDBJ databases">
        <authorList>
            <person name="Hu S."/>
        </authorList>
    </citation>
    <scope>NUCLEOTIDE SEQUENCE [LARGE SCALE GENOMIC DNA]</scope>
    <source>
        <strain evidence="1 2">THG-T11</strain>
    </source>
</reference>
<protein>
    <submittedName>
        <fullName evidence="1">Class I SAM-dependent methyltransferase</fullName>
        <ecNumber evidence="1">2.1.1.222</ecNumber>
        <ecNumber evidence="1">2.1.1.64</ecNumber>
    </submittedName>
</protein>
<keyword evidence="1" id="KW-0489">Methyltransferase</keyword>
<dbReference type="EC" id="2.1.1.64" evidence="1"/>
<evidence type="ECO:0000313" key="2">
    <source>
        <dbReference type="Proteomes" id="UP001517247"/>
    </source>
</evidence>
<gene>
    <name evidence="1" type="ORF">E6A44_006190</name>
</gene>
<name>A0ABW9J4Y5_9SPHI</name>
<dbReference type="EMBL" id="SSHJ02000005">
    <property type="protein sequence ID" value="MFN0255154.1"/>
    <property type="molecule type" value="Genomic_DNA"/>
</dbReference>
<keyword evidence="2" id="KW-1185">Reference proteome</keyword>
<dbReference type="EC" id="2.1.1.222" evidence="1"/>
<dbReference type="Pfam" id="PF13489">
    <property type="entry name" value="Methyltransf_23"/>
    <property type="match status" value="1"/>
</dbReference>
<dbReference type="Proteomes" id="UP001517247">
    <property type="component" value="Unassembled WGS sequence"/>
</dbReference>
<dbReference type="Gene3D" id="3.40.50.150">
    <property type="entry name" value="Vaccinia Virus protein VP39"/>
    <property type="match status" value="1"/>
</dbReference>
<dbReference type="GO" id="GO:0061542">
    <property type="term" value="F:3-demethylubiquinol 3-O-methyltransferase activity"/>
    <property type="evidence" value="ECO:0007669"/>
    <property type="project" value="UniProtKB-EC"/>
</dbReference>
<dbReference type="RefSeq" id="WP_138722284.1">
    <property type="nucleotide sequence ID" value="NZ_SSHJ02000005.1"/>
</dbReference>